<sequence length="1169" mass="129033">MSPAKDDEVKKTLISNVKREVKKIMEEAVTRKFVHEESSSITSLCGAVEACLSHGLRRRALGLFKSGSTTALLHKVAKNFEPAAEVARALQELESDTGRRSSSSGDSTSRPLKPPLQKRASSNATGAGSGGAGGAGGASGASGAGGTGSGGGAQPAAPKYLWIRLALFDKKLTLIIDHLAQNASKYYEKDALVSDPDYGSILSSLLVGPCALDFSKTKTQDHFWTDPPADELVQRHRISQGHGTPPQRRRPPALNFRRSLGEERVPPAARDYVESLHQNSRATLLYGKNNVLVLPKDMTEPMPGYLSLHQAARSLTIKWTPNQLMNGYSEPNDVQDKRRGSLPLCPELPVLERRNTFRRRSTQTQIRIYWDYALNVRVDEIVYVHCHQQADSGGTIVLVGQDGVQRPPIHFPKGGHLLSFLSCLETGLLPHGQLDPPLWSQRGRGNVFAPHRRVGKPMADVYKSDTPVEATDYVFRIVSKTHHEDYCAELLDMQTPVRPPPPPQPHAHPRLPALPLAAAGGSETLDDDAAPDPTPHPPPPKSAPPAPPAVIHGDPLQEVCRTMRRQIISRAFYGWLAYCRHLRTVRTHLAGLVHEAIVASQGLALADASQGLSAERWQRMHEESGGRVTDAHEVFRLAYFGGVAPDIRKEAWPYLLGHYQFGSTPEERQALDRETHHGYETTMSEWLAVEAIVRQRDKEAMAANLAKLSSESTSGDVPPTPALQQDLSNDVFEDNLSSLSDEDVVEGEEGRERPRGPPNSVDSMSREEELQNLRNHREESGALSPARSVSVSSAQSGGQPVVRGSHPKSTPTINGHSHLDKLGLILQNKRSTSPDEGVVEDAVTDSPTSQNFDDSSAKTRGQSKSSESSEALSTVIVTTNPSVDSGHQSEPCTEDNIGERQLTPPAEEKEGHDTLGIAETEGEGASAGSRSTCISPASSQGGVYPNELLDTFGLNLHRIDKDVQRCDRNYWYFTPPENLDKLRNVMCTYVWEHLDIGYMQGMCDLVAPLLVIFDDEGLTYSCFCRLMERMGANFPNGGAMDAHFANMRSLIQILDAEMYELMHQNGDYTHFYFCYRWFLLDFKRELLYDDVFSVWETIWAAKHVASSHFVLFIALALVECYRDIILSNSMDFTDIIKFFNEMAERHDAKAVLSLARDLVLQLQMVIENK</sequence>
<dbReference type="EMBL" id="JAZDUA010000611">
    <property type="protein sequence ID" value="KAK7790588.1"/>
    <property type="molecule type" value="Genomic_DNA"/>
</dbReference>
<dbReference type="GO" id="GO:0031410">
    <property type="term" value="C:cytoplasmic vesicle"/>
    <property type="evidence" value="ECO:0007669"/>
    <property type="project" value="UniProtKB-ARBA"/>
</dbReference>
<protein>
    <recommendedName>
        <fullName evidence="8">Small G protein signaling modulator 1</fullName>
    </recommendedName>
</protein>
<dbReference type="FunFam" id="1.10.8.270:FF:000006">
    <property type="entry name" value="Small G protein signaling modulator 2"/>
    <property type="match status" value="1"/>
</dbReference>
<dbReference type="FunFam" id="1.10.472.80:FF:000004">
    <property type="entry name" value="Small G protein signaling modulator 1"/>
    <property type="match status" value="1"/>
</dbReference>
<evidence type="ECO:0000256" key="3">
    <source>
        <dbReference type="SAM" id="MobiDB-lite"/>
    </source>
</evidence>
<dbReference type="Gene3D" id="1.10.8.270">
    <property type="entry name" value="putative rabgap domain of human tbc1 domain family member 14 like domains"/>
    <property type="match status" value="1"/>
</dbReference>
<comment type="similarity">
    <text evidence="2">Belongs to the RUTBC family.</text>
</comment>
<comment type="caution">
    <text evidence="6">The sequence shown here is derived from an EMBL/GenBank/DDBJ whole genome shotgun (WGS) entry which is preliminary data.</text>
</comment>
<evidence type="ECO:0000313" key="6">
    <source>
        <dbReference type="EMBL" id="KAK7790588.1"/>
    </source>
</evidence>
<organism evidence="6 7">
    <name type="scientific">Gryllus longicercus</name>
    <dbReference type="NCBI Taxonomy" id="2509291"/>
    <lineage>
        <taxon>Eukaryota</taxon>
        <taxon>Metazoa</taxon>
        <taxon>Ecdysozoa</taxon>
        <taxon>Arthropoda</taxon>
        <taxon>Hexapoda</taxon>
        <taxon>Insecta</taxon>
        <taxon>Pterygota</taxon>
        <taxon>Neoptera</taxon>
        <taxon>Polyneoptera</taxon>
        <taxon>Orthoptera</taxon>
        <taxon>Ensifera</taxon>
        <taxon>Gryllidea</taxon>
        <taxon>Grylloidea</taxon>
        <taxon>Gryllidae</taxon>
        <taxon>Gryllinae</taxon>
        <taxon>Gryllus</taxon>
    </lineage>
</organism>
<feature type="region of interest" description="Disordered" evidence="3">
    <location>
        <begin position="830"/>
        <end position="912"/>
    </location>
</feature>
<dbReference type="SMART" id="SM00593">
    <property type="entry name" value="RUN"/>
    <property type="match status" value="1"/>
</dbReference>
<dbReference type="InterPro" id="IPR035969">
    <property type="entry name" value="Rab-GAP_TBC_sf"/>
</dbReference>
<dbReference type="InterPro" id="IPR037745">
    <property type="entry name" value="SGSM1/2"/>
</dbReference>
<feature type="compositionally biased region" description="Pro residues" evidence="3">
    <location>
        <begin position="497"/>
        <end position="506"/>
    </location>
</feature>
<dbReference type="SUPFAM" id="SSF140741">
    <property type="entry name" value="RUN domain-like"/>
    <property type="match status" value="1"/>
</dbReference>
<keyword evidence="7" id="KW-1185">Reference proteome</keyword>
<dbReference type="Proteomes" id="UP001378592">
    <property type="component" value="Unassembled WGS sequence"/>
</dbReference>
<gene>
    <name evidence="6" type="ORF">R5R35_005950</name>
</gene>
<accession>A0AAN9V2V2</accession>
<feature type="compositionally biased region" description="Low complexity" evidence="3">
    <location>
        <begin position="100"/>
        <end position="109"/>
    </location>
</feature>
<feature type="region of interest" description="Disordered" evidence="3">
    <location>
        <begin position="493"/>
        <end position="512"/>
    </location>
</feature>
<dbReference type="Gene3D" id="1.10.472.80">
    <property type="entry name" value="Ypt/Rab-GAP domain of gyp1p, domain 3"/>
    <property type="match status" value="1"/>
</dbReference>
<dbReference type="CDD" id="cd15784">
    <property type="entry name" value="PH_RUTBC"/>
    <property type="match status" value="1"/>
</dbReference>
<feature type="region of interest" description="Disordered" evidence="3">
    <location>
        <begin position="520"/>
        <end position="553"/>
    </location>
</feature>
<evidence type="ECO:0008006" key="8">
    <source>
        <dbReference type="Google" id="ProtNLM"/>
    </source>
</evidence>
<feature type="region of interest" description="Disordered" evidence="3">
    <location>
        <begin position="738"/>
        <end position="818"/>
    </location>
</feature>
<feature type="compositionally biased region" description="Basic and acidic residues" evidence="3">
    <location>
        <begin position="764"/>
        <end position="780"/>
    </location>
</feature>
<keyword evidence="1" id="KW-0343">GTPase activation</keyword>
<evidence type="ECO:0000259" key="5">
    <source>
        <dbReference type="PROSITE" id="PS50826"/>
    </source>
</evidence>
<feature type="compositionally biased region" description="Polar residues" evidence="3">
    <location>
        <begin position="845"/>
        <end position="862"/>
    </location>
</feature>
<dbReference type="InterPro" id="IPR037213">
    <property type="entry name" value="Run_dom_sf"/>
</dbReference>
<dbReference type="PROSITE" id="PS50086">
    <property type="entry name" value="TBC_RABGAP"/>
    <property type="match status" value="1"/>
</dbReference>
<feature type="compositionally biased region" description="Polar residues" evidence="3">
    <location>
        <begin position="875"/>
        <end position="891"/>
    </location>
</feature>
<dbReference type="AlphaFoldDB" id="A0AAN9V2V2"/>
<feature type="domain" description="RUN" evidence="5">
    <location>
        <begin position="35"/>
        <end position="221"/>
    </location>
</feature>
<dbReference type="InterPro" id="IPR021935">
    <property type="entry name" value="SGSM1/2_RBD"/>
</dbReference>
<dbReference type="Pfam" id="PF00566">
    <property type="entry name" value="RabGAP-TBC"/>
    <property type="match status" value="1"/>
</dbReference>
<dbReference type="Pfam" id="PF02759">
    <property type="entry name" value="RUN"/>
    <property type="match status" value="1"/>
</dbReference>
<feature type="compositionally biased region" description="Gly residues" evidence="3">
    <location>
        <begin position="127"/>
        <end position="153"/>
    </location>
</feature>
<dbReference type="Gene3D" id="2.30.29.230">
    <property type="match status" value="1"/>
</dbReference>
<dbReference type="SUPFAM" id="SSF47923">
    <property type="entry name" value="Ypt/Rab-GAP domain of gyp1p"/>
    <property type="match status" value="2"/>
</dbReference>
<feature type="compositionally biased region" description="Low complexity" evidence="3">
    <location>
        <begin position="863"/>
        <end position="873"/>
    </location>
</feature>
<dbReference type="Pfam" id="PF12068">
    <property type="entry name" value="PH_RBD"/>
    <property type="match status" value="1"/>
</dbReference>
<feature type="region of interest" description="Disordered" evidence="3">
    <location>
        <begin position="92"/>
        <end position="153"/>
    </location>
</feature>
<dbReference type="CDD" id="cd17687">
    <property type="entry name" value="RUN_SGSM1_like"/>
    <property type="match status" value="1"/>
</dbReference>
<evidence type="ECO:0000256" key="2">
    <source>
        <dbReference type="ARBA" id="ARBA00034124"/>
    </source>
</evidence>
<name>A0AAN9V2V2_9ORTH</name>
<evidence type="ECO:0000313" key="7">
    <source>
        <dbReference type="Proteomes" id="UP001378592"/>
    </source>
</evidence>
<proteinExistence type="inferred from homology"/>
<evidence type="ECO:0000256" key="1">
    <source>
        <dbReference type="ARBA" id="ARBA00022468"/>
    </source>
</evidence>
<dbReference type="PANTHER" id="PTHR22957">
    <property type="entry name" value="TBC1 DOMAIN FAMILY MEMBER GTPASE-ACTIVATING PROTEIN"/>
    <property type="match status" value="1"/>
</dbReference>
<dbReference type="InterPro" id="IPR004012">
    <property type="entry name" value="Run_dom"/>
</dbReference>
<dbReference type="PANTHER" id="PTHR22957:SF502">
    <property type="entry name" value="SMALL G PROTEIN SIGNALING MODULATOR 2-RELATED"/>
    <property type="match status" value="1"/>
</dbReference>
<dbReference type="InterPro" id="IPR000195">
    <property type="entry name" value="Rab-GAP-TBC_dom"/>
</dbReference>
<evidence type="ECO:0000259" key="4">
    <source>
        <dbReference type="PROSITE" id="PS50086"/>
    </source>
</evidence>
<dbReference type="PROSITE" id="PS50826">
    <property type="entry name" value="RUN"/>
    <property type="match status" value="1"/>
</dbReference>
<dbReference type="GO" id="GO:0005096">
    <property type="term" value="F:GTPase activator activity"/>
    <property type="evidence" value="ECO:0007669"/>
    <property type="project" value="UniProtKB-KW"/>
</dbReference>
<feature type="compositionally biased region" description="Pro residues" evidence="3">
    <location>
        <begin position="532"/>
        <end position="548"/>
    </location>
</feature>
<feature type="domain" description="Rab-GAP TBC" evidence="4">
    <location>
        <begin position="642"/>
        <end position="1102"/>
    </location>
</feature>
<reference evidence="6 7" key="1">
    <citation type="submission" date="2024-03" db="EMBL/GenBank/DDBJ databases">
        <title>The genome assembly and annotation of the cricket Gryllus longicercus Weissman &amp; Gray.</title>
        <authorList>
            <person name="Szrajer S."/>
            <person name="Gray D."/>
            <person name="Ylla G."/>
        </authorList>
    </citation>
    <scope>NUCLEOTIDE SEQUENCE [LARGE SCALE GENOMIC DNA]</scope>
    <source>
        <strain evidence="6">DAG 2021-001</strain>
        <tissue evidence="6">Whole body minus gut</tissue>
    </source>
</reference>
<dbReference type="SMART" id="SM00164">
    <property type="entry name" value="TBC"/>
    <property type="match status" value="1"/>
</dbReference>
<dbReference type="Gene3D" id="1.20.58.900">
    <property type="match status" value="1"/>
</dbReference>
<feature type="compositionally biased region" description="Low complexity" evidence="3">
    <location>
        <begin position="784"/>
        <end position="802"/>
    </location>
</feature>